<dbReference type="RefSeq" id="WP_320331376.1">
    <property type="nucleotide sequence ID" value="NZ_JAVRDO010000004.1"/>
</dbReference>
<evidence type="ECO:0000313" key="3">
    <source>
        <dbReference type="Proteomes" id="UP001281217"/>
    </source>
</evidence>
<dbReference type="Proteomes" id="UP001281217">
    <property type="component" value="Unassembled WGS sequence"/>
</dbReference>
<comment type="caution">
    <text evidence="2">The sequence shown here is derived from an EMBL/GenBank/DDBJ whole genome shotgun (WGS) entry which is preliminary data.</text>
</comment>
<evidence type="ECO:0000313" key="2">
    <source>
        <dbReference type="EMBL" id="MDX9687317.1"/>
    </source>
</evidence>
<dbReference type="InterPro" id="IPR007163">
    <property type="entry name" value="VCA0040-like"/>
</dbReference>
<feature type="transmembrane region" description="Helical" evidence="1">
    <location>
        <begin position="87"/>
        <end position="103"/>
    </location>
</feature>
<dbReference type="PANTHER" id="PTHR37308">
    <property type="entry name" value="INTEGRAL MEMBRANE PROTEIN"/>
    <property type="match status" value="1"/>
</dbReference>
<dbReference type="PANTHER" id="PTHR37308:SF1">
    <property type="entry name" value="POLYPRENYL-PHOSPHATE TRANSPORTER"/>
    <property type="match status" value="1"/>
</dbReference>
<dbReference type="Pfam" id="PF04018">
    <property type="entry name" value="VCA0040-like"/>
    <property type="match status" value="1"/>
</dbReference>
<feature type="transmembrane region" description="Helical" evidence="1">
    <location>
        <begin position="56"/>
        <end position="81"/>
    </location>
</feature>
<keyword evidence="1" id="KW-1133">Transmembrane helix</keyword>
<sequence length="297" mass="31961">MAMGAADVVPGVSGGTIALIVGVYERLLRALGSCTPDKLLWLARGRFGETWRAIDGTFLVALIGGILTSIAAFANLLGYLLHTHGELTWSFFFGLILVSVYIVGREVRRWNLWTLLLTALGAAFAYVITVAAPMQWSSAPLFIFLAGSIAICAMILPGISGSFVLVLLGLYATILGAVRSADLFTLAVFAAGCAVGLLSFARLVSWLLEHARSATMAVATGLLIGSLNKVWPWKQTISWRENSKGVMEPMLQDNVMPATYEALTGEPSWWIAGLLLMMLAVALVLTLEWIGQRISRG</sequence>
<feature type="transmembrane region" description="Helical" evidence="1">
    <location>
        <begin position="115"/>
        <end position="136"/>
    </location>
</feature>
<name>A0ABU5BXP3_9GAMM</name>
<feature type="transmembrane region" description="Helical" evidence="1">
    <location>
        <begin position="142"/>
        <end position="171"/>
    </location>
</feature>
<evidence type="ECO:0000256" key="1">
    <source>
        <dbReference type="SAM" id="Phobius"/>
    </source>
</evidence>
<accession>A0ABU5BXP3</accession>
<feature type="transmembrane region" description="Helical" evidence="1">
    <location>
        <begin position="269"/>
        <end position="290"/>
    </location>
</feature>
<proteinExistence type="predicted"/>
<feature type="transmembrane region" description="Helical" evidence="1">
    <location>
        <begin position="183"/>
        <end position="208"/>
    </location>
</feature>
<reference evidence="3" key="1">
    <citation type="submission" date="2023-07" db="EMBL/GenBank/DDBJ databases">
        <authorList>
            <person name="de Witt J."/>
        </authorList>
    </citation>
    <scope>NUCLEOTIDE SEQUENCE [LARGE SCALE GENOMIC DNA]</scope>
    <source>
        <strain evidence="3">FZJ</strain>
    </source>
</reference>
<keyword evidence="1" id="KW-0472">Membrane</keyword>
<protein>
    <submittedName>
        <fullName evidence="2">DUF368 domain-containing protein</fullName>
    </submittedName>
</protein>
<keyword evidence="3" id="KW-1185">Reference proteome</keyword>
<gene>
    <name evidence="2" type="ORF">RED13_001743</name>
</gene>
<keyword evidence="1" id="KW-0812">Transmembrane</keyword>
<organism evidence="2 3">
    <name type="scientific">Halopseudomonas formosensis</name>
    <dbReference type="NCBI Taxonomy" id="1002526"/>
    <lineage>
        <taxon>Bacteria</taxon>
        <taxon>Pseudomonadati</taxon>
        <taxon>Pseudomonadota</taxon>
        <taxon>Gammaproteobacteria</taxon>
        <taxon>Pseudomonadales</taxon>
        <taxon>Pseudomonadaceae</taxon>
        <taxon>Halopseudomonas</taxon>
    </lineage>
</organism>
<dbReference type="EMBL" id="JAVRDO010000004">
    <property type="protein sequence ID" value="MDX9687317.1"/>
    <property type="molecule type" value="Genomic_DNA"/>
</dbReference>